<evidence type="ECO:0000256" key="1">
    <source>
        <dbReference type="SAM" id="MobiDB-lite"/>
    </source>
</evidence>
<protein>
    <submittedName>
        <fullName evidence="2">Uncharacterized protein</fullName>
    </submittedName>
</protein>
<feature type="compositionally biased region" description="Basic residues" evidence="1">
    <location>
        <begin position="95"/>
        <end position="104"/>
    </location>
</feature>
<dbReference type="VEuPathDB" id="FungiDB:MYCTH_91932"/>
<dbReference type="EMBL" id="CP003002">
    <property type="protein sequence ID" value="AEO54514.1"/>
    <property type="molecule type" value="Genomic_DNA"/>
</dbReference>
<dbReference type="Proteomes" id="UP000007322">
    <property type="component" value="Chromosome 1"/>
</dbReference>
<keyword evidence="3" id="KW-1185">Reference proteome</keyword>
<sequence>MGHFRGQPMVIYPTFIDLGRAACCLAGAPSREGREVFTAIGTALDSPPKWFVADSAILICGQTRAWPMATSPFSRQLKQEDEMRHVSSQGGSGNPHHRSGPKHKSARLYFGEAPRHLGSSPTSVLAVFSKMLPLPSVAGDSPSLKAAMYSYVWVAQ</sequence>
<dbReference type="HOGENOM" id="CLU_1687929_0_0_1"/>
<dbReference type="RefSeq" id="XP_003659759.1">
    <property type="nucleotide sequence ID" value="XM_003659711.1"/>
</dbReference>
<organism evidence="2 3">
    <name type="scientific">Thermothelomyces thermophilus (strain ATCC 42464 / BCRC 31852 / DSM 1799)</name>
    <name type="common">Sporotrichum thermophile</name>
    <dbReference type="NCBI Taxonomy" id="573729"/>
    <lineage>
        <taxon>Eukaryota</taxon>
        <taxon>Fungi</taxon>
        <taxon>Dikarya</taxon>
        <taxon>Ascomycota</taxon>
        <taxon>Pezizomycotina</taxon>
        <taxon>Sordariomycetes</taxon>
        <taxon>Sordariomycetidae</taxon>
        <taxon>Sordariales</taxon>
        <taxon>Chaetomiaceae</taxon>
        <taxon>Thermothelomyces</taxon>
    </lineage>
</organism>
<reference evidence="2 3" key="1">
    <citation type="journal article" date="2011" name="Nat. Biotechnol.">
        <title>Comparative genomic analysis of the thermophilic biomass-degrading fungi Myceliophthora thermophila and Thielavia terrestris.</title>
        <authorList>
            <person name="Berka R.M."/>
            <person name="Grigoriev I.V."/>
            <person name="Otillar R."/>
            <person name="Salamov A."/>
            <person name="Grimwood J."/>
            <person name="Reid I."/>
            <person name="Ishmael N."/>
            <person name="John T."/>
            <person name="Darmond C."/>
            <person name="Moisan M.-C."/>
            <person name="Henrissat B."/>
            <person name="Coutinho P.M."/>
            <person name="Lombard V."/>
            <person name="Natvig D.O."/>
            <person name="Lindquist E."/>
            <person name="Schmutz J."/>
            <person name="Lucas S."/>
            <person name="Harris P."/>
            <person name="Powlowski J."/>
            <person name="Bellemare A."/>
            <person name="Taylor D."/>
            <person name="Butler G."/>
            <person name="de Vries R.P."/>
            <person name="Allijn I.E."/>
            <person name="van den Brink J."/>
            <person name="Ushinsky S."/>
            <person name="Storms R."/>
            <person name="Powell A.J."/>
            <person name="Paulsen I.T."/>
            <person name="Elbourne L.D.H."/>
            <person name="Baker S.E."/>
            <person name="Magnuson J."/>
            <person name="LaBoissiere S."/>
            <person name="Clutterbuck A.J."/>
            <person name="Martinez D."/>
            <person name="Wogulis M."/>
            <person name="de Leon A.L."/>
            <person name="Rey M.W."/>
            <person name="Tsang A."/>
        </authorList>
    </citation>
    <scope>NUCLEOTIDE SEQUENCE [LARGE SCALE GENOMIC DNA]</scope>
    <source>
        <strain evidence="3">ATCC 42464 / BCRC 31852 / DSM 1799</strain>
    </source>
</reference>
<dbReference type="GeneID" id="11508453"/>
<dbReference type="AlphaFoldDB" id="G2Q4M5"/>
<evidence type="ECO:0000313" key="3">
    <source>
        <dbReference type="Proteomes" id="UP000007322"/>
    </source>
</evidence>
<dbReference type="InParanoid" id="G2Q4M5"/>
<name>G2Q4M5_THET4</name>
<feature type="region of interest" description="Disordered" evidence="1">
    <location>
        <begin position="77"/>
        <end position="104"/>
    </location>
</feature>
<gene>
    <name evidence="2" type="ORF">MYCTH_91932</name>
</gene>
<proteinExistence type="predicted"/>
<accession>G2Q4M5</accession>
<dbReference type="KEGG" id="mtm:MYCTH_91932"/>
<evidence type="ECO:0000313" key="2">
    <source>
        <dbReference type="EMBL" id="AEO54514.1"/>
    </source>
</evidence>